<reference evidence="2" key="1">
    <citation type="journal article" date="2020" name="bioRxiv">
        <title>Chromosome-level reference genome of the European wasp spider Argiope bruennichi: a resource for studies on range expansion and evolutionary adaptation.</title>
        <authorList>
            <person name="Sheffer M.M."/>
            <person name="Hoppe A."/>
            <person name="Krehenwinkel H."/>
            <person name="Uhl G."/>
            <person name="Kuss A.W."/>
            <person name="Jensen L."/>
            <person name="Jensen C."/>
            <person name="Gillespie R.G."/>
            <person name="Hoff K.J."/>
            <person name="Prost S."/>
        </authorList>
    </citation>
    <scope>NUCLEOTIDE SEQUENCE</scope>
</reference>
<evidence type="ECO:0000256" key="1">
    <source>
        <dbReference type="SAM" id="MobiDB-lite"/>
    </source>
</evidence>
<comment type="caution">
    <text evidence="2">The sequence shown here is derived from an EMBL/GenBank/DDBJ whole genome shotgun (WGS) entry which is preliminary data.</text>
</comment>
<dbReference type="Proteomes" id="UP000807504">
    <property type="component" value="Unassembled WGS sequence"/>
</dbReference>
<dbReference type="AlphaFoldDB" id="A0A8T0FGQ7"/>
<feature type="region of interest" description="Disordered" evidence="1">
    <location>
        <begin position="362"/>
        <end position="385"/>
    </location>
</feature>
<accession>A0A8T0FGQ7</accession>
<feature type="compositionally biased region" description="Basic and acidic residues" evidence="1">
    <location>
        <begin position="280"/>
        <end position="291"/>
    </location>
</feature>
<evidence type="ECO:0000313" key="2">
    <source>
        <dbReference type="EMBL" id="KAF8788649.1"/>
    </source>
</evidence>
<sequence>MAETKEYVISNSVQASKAKPILIGIDNLEHVGTETWLFLQELLLTRVAVVIGTVTSEYNPSIPFVKSLIMQQFNSIIMRPLDEEELGLLACVVLNVKAINREFLPEGNALRLEEILMIPSLQKHFAILPYSNVSKKNLESKFLLNKDVPSKFVCDVVDSEAMENLQIPAHLLDVVRDHTTGLNPEEQMLIRKCALLGESFGLFVLEAVCPEYPTAEVGEVPVKISTIKMEQLCEKVISCEVSNDHESSFQNKGLGREWNEEKRAEKDKAERQNKKTQKGGKTENEQKERPGRPRAQTGGEGREKKKPRKGMRTREGAQRKEAGNRGKKGKQIDKILVKTKRLLVEGGLSAKINIDPSAVDFSSKAKEANPPSKQRRWPPVGQASPHGTIGDWCEIGRRSAHDIGQFALGKNNEAMREIKHALLLLNVLFPSDIEKNVNRHNWTDHPLAPEFIKCLQVGCAILKILGLYEIAYKSGKYHLTLLSKHGHSFVDIVKSKSLLLSIVWKTKPSRKRERQSTKLGNEIRQLCFKRLMEYPIVEIVELKTIISAFKTVLNMLFEKSELTAAEELGKKIFQLLILLKHEKELTRILSVLARIYFFQCKSQRKIPRQDQHLQRICGKDSSSANSSEIQGQNILPVREHVHVTLSSPKIKLIADPAHPYISSIVLKPVFLATSLIQDLSPLLCLIFRPAESIRRSEMAPYGRRRS</sequence>
<organism evidence="2 3">
    <name type="scientific">Argiope bruennichi</name>
    <name type="common">Wasp spider</name>
    <name type="synonym">Aranea bruennichi</name>
    <dbReference type="NCBI Taxonomy" id="94029"/>
    <lineage>
        <taxon>Eukaryota</taxon>
        <taxon>Metazoa</taxon>
        <taxon>Ecdysozoa</taxon>
        <taxon>Arthropoda</taxon>
        <taxon>Chelicerata</taxon>
        <taxon>Arachnida</taxon>
        <taxon>Araneae</taxon>
        <taxon>Araneomorphae</taxon>
        <taxon>Entelegynae</taxon>
        <taxon>Araneoidea</taxon>
        <taxon>Araneidae</taxon>
        <taxon>Argiope</taxon>
    </lineage>
</organism>
<reference evidence="2" key="2">
    <citation type="submission" date="2020-06" db="EMBL/GenBank/DDBJ databases">
        <authorList>
            <person name="Sheffer M."/>
        </authorList>
    </citation>
    <scope>NUCLEOTIDE SEQUENCE</scope>
</reference>
<evidence type="ECO:0000313" key="3">
    <source>
        <dbReference type="Proteomes" id="UP000807504"/>
    </source>
</evidence>
<feature type="compositionally biased region" description="Basic and acidic residues" evidence="1">
    <location>
        <begin position="254"/>
        <end position="273"/>
    </location>
</feature>
<proteinExistence type="predicted"/>
<gene>
    <name evidence="2" type="ORF">HNY73_006670</name>
</gene>
<dbReference type="EMBL" id="JABXBU010000012">
    <property type="protein sequence ID" value="KAF8788649.1"/>
    <property type="molecule type" value="Genomic_DNA"/>
</dbReference>
<protein>
    <submittedName>
        <fullName evidence="2">Uncharacterized protein</fullName>
    </submittedName>
</protein>
<feature type="compositionally biased region" description="Basic and acidic residues" evidence="1">
    <location>
        <begin position="312"/>
        <end position="332"/>
    </location>
</feature>
<keyword evidence="3" id="KW-1185">Reference proteome</keyword>
<feature type="region of interest" description="Disordered" evidence="1">
    <location>
        <begin position="246"/>
        <end position="332"/>
    </location>
</feature>
<name>A0A8T0FGQ7_ARGBR</name>